<feature type="region of interest" description="Disordered" evidence="2">
    <location>
        <begin position="68"/>
        <end position="88"/>
    </location>
</feature>
<reference evidence="4" key="1">
    <citation type="submission" date="2015-12" db="EMBL/GenBank/DDBJ databases">
        <title>Update maize B73 reference genome by single molecule sequencing technologies.</title>
        <authorList>
            <consortium name="Maize Genome Sequencing Project"/>
            <person name="Ware D."/>
        </authorList>
    </citation>
    <scope>NUCLEOTIDE SEQUENCE [LARGE SCALE GENOMIC DNA]</scope>
    <source>
        <strain evidence="4">cv. B73</strain>
    </source>
</reference>
<accession>A0A804LK10</accession>
<reference evidence="3" key="3">
    <citation type="submission" date="2021-05" db="UniProtKB">
        <authorList>
            <consortium name="EnsemblPlants"/>
        </authorList>
    </citation>
    <scope>IDENTIFICATION</scope>
    <source>
        <strain evidence="3">cv. B73</strain>
    </source>
</reference>
<name>A0A804LK10_MAIZE</name>
<feature type="compositionally biased region" description="Low complexity" evidence="2">
    <location>
        <begin position="1"/>
        <end position="15"/>
    </location>
</feature>
<dbReference type="PROSITE" id="PS50297">
    <property type="entry name" value="ANK_REP_REGION"/>
    <property type="match status" value="1"/>
</dbReference>
<feature type="region of interest" description="Disordered" evidence="2">
    <location>
        <begin position="1"/>
        <end position="26"/>
    </location>
</feature>
<evidence type="ECO:0000256" key="2">
    <source>
        <dbReference type="SAM" id="MobiDB-lite"/>
    </source>
</evidence>
<organism evidence="3 4">
    <name type="scientific">Zea mays</name>
    <name type="common">Maize</name>
    <dbReference type="NCBI Taxonomy" id="4577"/>
    <lineage>
        <taxon>Eukaryota</taxon>
        <taxon>Viridiplantae</taxon>
        <taxon>Streptophyta</taxon>
        <taxon>Embryophyta</taxon>
        <taxon>Tracheophyta</taxon>
        <taxon>Spermatophyta</taxon>
        <taxon>Magnoliopsida</taxon>
        <taxon>Liliopsida</taxon>
        <taxon>Poales</taxon>
        <taxon>Poaceae</taxon>
        <taxon>PACMAD clade</taxon>
        <taxon>Panicoideae</taxon>
        <taxon>Andropogonodae</taxon>
        <taxon>Andropogoneae</taxon>
        <taxon>Tripsacinae</taxon>
        <taxon>Zea</taxon>
    </lineage>
</organism>
<keyword evidence="1" id="KW-0040">ANK repeat</keyword>
<dbReference type="Proteomes" id="UP000007305">
    <property type="component" value="Chromosome 1"/>
</dbReference>
<feature type="repeat" description="ANK" evidence="1">
    <location>
        <begin position="24"/>
        <end position="45"/>
    </location>
</feature>
<dbReference type="InParanoid" id="A0A804LK10"/>
<dbReference type="EnsemblPlants" id="Zm00001eb016340_T001">
    <property type="protein sequence ID" value="Zm00001eb016340_P001"/>
    <property type="gene ID" value="Zm00001eb016340"/>
</dbReference>
<sequence>MDLPSLSHQSRSSPLSDPPGQTDAGETALYVAMEANNEEVVRLLLLLHDFESATIRSRLDLDASHVTAKQGHTGGDATVARTEEDAEE</sequence>
<evidence type="ECO:0000313" key="3">
    <source>
        <dbReference type="EnsemblPlants" id="Zm00001eb016340_P001"/>
    </source>
</evidence>
<dbReference type="AlphaFoldDB" id="A0A804LK10"/>
<evidence type="ECO:0000256" key="1">
    <source>
        <dbReference type="PROSITE-ProRule" id="PRU00023"/>
    </source>
</evidence>
<reference evidence="3" key="2">
    <citation type="submission" date="2019-07" db="EMBL/GenBank/DDBJ databases">
        <authorList>
            <person name="Seetharam A."/>
            <person name="Woodhouse M."/>
            <person name="Cannon E."/>
        </authorList>
    </citation>
    <scope>NUCLEOTIDE SEQUENCE [LARGE SCALE GENOMIC DNA]</scope>
    <source>
        <strain evidence="3">cv. B73</strain>
    </source>
</reference>
<dbReference type="Gramene" id="Zm00001eb016340_T001">
    <property type="protein sequence ID" value="Zm00001eb016340_P001"/>
    <property type="gene ID" value="Zm00001eb016340"/>
</dbReference>
<proteinExistence type="predicted"/>
<dbReference type="InterPro" id="IPR002110">
    <property type="entry name" value="Ankyrin_rpt"/>
</dbReference>
<keyword evidence="4" id="KW-1185">Reference proteome</keyword>
<protein>
    <submittedName>
        <fullName evidence="3">Uncharacterized protein</fullName>
    </submittedName>
</protein>
<evidence type="ECO:0000313" key="4">
    <source>
        <dbReference type="Proteomes" id="UP000007305"/>
    </source>
</evidence>
<dbReference type="PROSITE" id="PS50088">
    <property type="entry name" value="ANK_REPEAT"/>
    <property type="match status" value="1"/>
</dbReference>